<keyword evidence="3" id="KW-1185">Reference proteome</keyword>
<dbReference type="RefSeq" id="WP_159743520.1">
    <property type="nucleotide sequence ID" value="NZ_BLIR01000001.1"/>
</dbReference>
<evidence type="ECO:0000313" key="2">
    <source>
        <dbReference type="EMBL" id="GFE37456.1"/>
    </source>
</evidence>
<protein>
    <recommendedName>
        <fullName evidence="4">ATP-binding protein</fullName>
    </recommendedName>
</protein>
<dbReference type="AlphaFoldDB" id="A0A640UTS2"/>
<keyword evidence="1" id="KW-0732">Signal</keyword>
<name>A0A640UTS2_9ACTN</name>
<feature type="signal peptide" evidence="1">
    <location>
        <begin position="1"/>
        <end position="32"/>
    </location>
</feature>
<evidence type="ECO:0000256" key="1">
    <source>
        <dbReference type="SAM" id="SignalP"/>
    </source>
</evidence>
<organism evidence="2 3">
    <name type="scientific">Streptomyces tubercidicus</name>
    <dbReference type="NCBI Taxonomy" id="47759"/>
    <lineage>
        <taxon>Bacteria</taxon>
        <taxon>Bacillati</taxon>
        <taxon>Actinomycetota</taxon>
        <taxon>Actinomycetes</taxon>
        <taxon>Kitasatosporales</taxon>
        <taxon>Streptomycetaceae</taxon>
        <taxon>Streptomyces</taxon>
    </lineage>
</organism>
<evidence type="ECO:0000313" key="3">
    <source>
        <dbReference type="Proteomes" id="UP000431826"/>
    </source>
</evidence>
<reference evidence="2 3" key="1">
    <citation type="submission" date="2019-12" db="EMBL/GenBank/DDBJ databases">
        <title>Whole genome shotgun sequence of Streptomyces tubercidicus NBRC 13090.</title>
        <authorList>
            <person name="Ichikawa N."/>
            <person name="Kimura A."/>
            <person name="Kitahashi Y."/>
            <person name="Komaki H."/>
            <person name="Tamura T."/>
        </authorList>
    </citation>
    <scope>NUCLEOTIDE SEQUENCE [LARGE SCALE GENOMIC DNA]</scope>
    <source>
        <strain evidence="2 3">NBRC 13090</strain>
    </source>
</reference>
<dbReference type="GeneID" id="96283266"/>
<proteinExistence type="predicted"/>
<accession>A0A640UTS2</accession>
<comment type="caution">
    <text evidence="2">The sequence shown here is derived from an EMBL/GenBank/DDBJ whole genome shotgun (WGS) entry which is preliminary data.</text>
</comment>
<feature type="chain" id="PRO_5025048720" description="ATP-binding protein" evidence="1">
    <location>
        <begin position="33"/>
        <end position="155"/>
    </location>
</feature>
<gene>
    <name evidence="2" type="ORF">Stube_21290</name>
</gene>
<sequence length="155" mass="14867">MSLPVTRRIARAALLVAAGAAPVVAAAGSASAAELPTKALGGLTAPLDSQNTSATLDHTARDGVGLVNAAGSKAATKLAPALVETAGPVVKKAMPLTQGAVDKAESVARPIAKKGVSTSTLPLDAAKAATGLVGSPQGLLAPAKGLLGGLPLGGR</sequence>
<evidence type="ECO:0008006" key="4">
    <source>
        <dbReference type="Google" id="ProtNLM"/>
    </source>
</evidence>
<dbReference type="OrthoDB" id="4236616at2"/>
<dbReference type="EMBL" id="BLIR01000001">
    <property type="protein sequence ID" value="GFE37456.1"/>
    <property type="molecule type" value="Genomic_DNA"/>
</dbReference>
<dbReference type="Proteomes" id="UP000431826">
    <property type="component" value="Unassembled WGS sequence"/>
</dbReference>